<evidence type="ECO:0000256" key="1">
    <source>
        <dbReference type="ARBA" id="ARBA00001933"/>
    </source>
</evidence>
<dbReference type="AlphaFoldDB" id="A0A6N7J1V9"/>
<dbReference type="InterPro" id="IPR016454">
    <property type="entry name" value="Cysteine_dSase"/>
</dbReference>
<dbReference type="PANTHER" id="PTHR11601:SF34">
    <property type="entry name" value="CYSTEINE DESULFURASE"/>
    <property type="match status" value="1"/>
</dbReference>
<keyword evidence="5" id="KW-0479">Metal-binding</keyword>
<dbReference type="SUPFAM" id="SSF53383">
    <property type="entry name" value="PLP-dependent transferases"/>
    <property type="match status" value="1"/>
</dbReference>
<accession>A0A6N7J1V9</accession>
<dbReference type="Proteomes" id="UP000460257">
    <property type="component" value="Unassembled WGS sequence"/>
</dbReference>
<dbReference type="EMBL" id="VOGC01000006">
    <property type="protein sequence ID" value="MQN01590.1"/>
    <property type="molecule type" value="Genomic_DNA"/>
</dbReference>
<dbReference type="InterPro" id="IPR015421">
    <property type="entry name" value="PyrdxlP-dep_Trfase_major"/>
</dbReference>
<keyword evidence="13" id="KW-1185">Reference proteome</keyword>
<evidence type="ECO:0000259" key="11">
    <source>
        <dbReference type="Pfam" id="PF00266"/>
    </source>
</evidence>
<dbReference type="InterPro" id="IPR000192">
    <property type="entry name" value="Aminotrans_V_dom"/>
</dbReference>
<comment type="cofactor">
    <cofactor evidence="1 10">
        <name>pyridoxal 5'-phosphate</name>
        <dbReference type="ChEBI" id="CHEBI:597326"/>
    </cofactor>
</comment>
<evidence type="ECO:0000313" key="13">
    <source>
        <dbReference type="Proteomes" id="UP000460257"/>
    </source>
</evidence>
<dbReference type="FunFam" id="3.40.640.10:FF:000084">
    <property type="entry name" value="IscS-like cysteine desulfurase"/>
    <property type="match status" value="1"/>
</dbReference>
<evidence type="ECO:0000256" key="6">
    <source>
        <dbReference type="ARBA" id="ARBA00022898"/>
    </source>
</evidence>
<reference evidence="12" key="1">
    <citation type="journal article" date="2020" name="Appl. Environ. Microbiol.">
        <title>Medium-Chain Fatty Acid Synthesis by 'Candidatus Weimeria bifida' gen. nov., sp. nov., and 'Candidatus Pseudoramibacter fermentans' sp. nov.</title>
        <authorList>
            <person name="Scarborough M.J."/>
            <person name="Myers K.S."/>
            <person name="Donohue T.J."/>
            <person name="Noguera D.R."/>
        </authorList>
    </citation>
    <scope>NUCLEOTIDE SEQUENCE</scope>
    <source>
        <strain evidence="12">LCO1.1</strain>
    </source>
</reference>
<evidence type="ECO:0000256" key="8">
    <source>
        <dbReference type="ARBA" id="ARBA00023014"/>
    </source>
</evidence>
<evidence type="ECO:0000256" key="4">
    <source>
        <dbReference type="ARBA" id="ARBA00022679"/>
    </source>
</evidence>
<comment type="caution">
    <text evidence="12">The sequence shown here is derived from an EMBL/GenBank/DDBJ whole genome shotgun (WGS) entry which is preliminary data.</text>
</comment>
<evidence type="ECO:0000313" key="12">
    <source>
        <dbReference type="EMBL" id="MQN01590.1"/>
    </source>
</evidence>
<dbReference type="PIRSF" id="PIRSF005572">
    <property type="entry name" value="NifS"/>
    <property type="match status" value="1"/>
</dbReference>
<dbReference type="Pfam" id="PF00266">
    <property type="entry name" value="Aminotran_5"/>
    <property type="match status" value="1"/>
</dbReference>
<organism evidence="12 13">
    <name type="scientific">Candidatus Weimeria bifida</name>
    <dbReference type="NCBI Taxonomy" id="2599074"/>
    <lineage>
        <taxon>Bacteria</taxon>
        <taxon>Bacillati</taxon>
        <taxon>Bacillota</taxon>
        <taxon>Clostridia</taxon>
        <taxon>Lachnospirales</taxon>
        <taxon>Lachnospiraceae</taxon>
        <taxon>Candidatus Weimeria</taxon>
    </lineage>
</organism>
<dbReference type="GO" id="GO:0046872">
    <property type="term" value="F:metal ion binding"/>
    <property type="evidence" value="ECO:0007669"/>
    <property type="project" value="UniProtKB-KW"/>
</dbReference>
<dbReference type="InterPro" id="IPR020578">
    <property type="entry name" value="Aminotrans_V_PyrdxlP_BS"/>
</dbReference>
<keyword evidence="8" id="KW-0411">Iron-sulfur</keyword>
<proteinExistence type="inferred from homology"/>
<dbReference type="Gene3D" id="1.10.260.50">
    <property type="match status" value="1"/>
</dbReference>
<name>A0A6N7J1V9_9FIRM</name>
<dbReference type="EC" id="2.8.1.7" evidence="3"/>
<dbReference type="PANTHER" id="PTHR11601">
    <property type="entry name" value="CYSTEINE DESULFURYLASE FAMILY MEMBER"/>
    <property type="match status" value="1"/>
</dbReference>
<dbReference type="InterPro" id="IPR015424">
    <property type="entry name" value="PyrdxlP-dep_Trfase"/>
</dbReference>
<evidence type="ECO:0000256" key="7">
    <source>
        <dbReference type="ARBA" id="ARBA00023004"/>
    </source>
</evidence>
<dbReference type="Gene3D" id="3.40.640.10">
    <property type="entry name" value="Type I PLP-dependent aspartate aminotransferase-like (Major domain)"/>
    <property type="match status" value="1"/>
</dbReference>
<evidence type="ECO:0000256" key="2">
    <source>
        <dbReference type="ARBA" id="ARBA00006490"/>
    </source>
</evidence>
<dbReference type="Gene3D" id="3.90.1150.10">
    <property type="entry name" value="Aspartate Aminotransferase, domain 1"/>
    <property type="match status" value="1"/>
</dbReference>
<dbReference type="InterPro" id="IPR015422">
    <property type="entry name" value="PyrdxlP-dep_Trfase_small"/>
</dbReference>
<keyword evidence="4" id="KW-0808">Transferase</keyword>
<comment type="similarity">
    <text evidence="2">Belongs to the class-V pyridoxal-phosphate-dependent aminotransferase family. NifS/IscS subfamily.</text>
</comment>
<keyword evidence="7" id="KW-0408">Iron</keyword>
<evidence type="ECO:0000256" key="9">
    <source>
        <dbReference type="ARBA" id="ARBA00050776"/>
    </source>
</evidence>
<dbReference type="GO" id="GO:0051536">
    <property type="term" value="F:iron-sulfur cluster binding"/>
    <property type="evidence" value="ECO:0007669"/>
    <property type="project" value="UniProtKB-KW"/>
</dbReference>
<evidence type="ECO:0000256" key="5">
    <source>
        <dbReference type="ARBA" id="ARBA00022723"/>
    </source>
</evidence>
<evidence type="ECO:0000256" key="3">
    <source>
        <dbReference type="ARBA" id="ARBA00012239"/>
    </source>
</evidence>
<protein>
    <recommendedName>
        <fullName evidence="3">cysteine desulfurase</fullName>
        <ecNumber evidence="3">2.8.1.7</ecNumber>
    </recommendedName>
</protein>
<comment type="catalytic activity">
    <reaction evidence="9">
        <text>(sulfur carrier)-H + L-cysteine = (sulfur carrier)-SH + L-alanine</text>
        <dbReference type="Rhea" id="RHEA:43892"/>
        <dbReference type="Rhea" id="RHEA-COMP:14737"/>
        <dbReference type="Rhea" id="RHEA-COMP:14739"/>
        <dbReference type="ChEBI" id="CHEBI:29917"/>
        <dbReference type="ChEBI" id="CHEBI:35235"/>
        <dbReference type="ChEBI" id="CHEBI:57972"/>
        <dbReference type="ChEBI" id="CHEBI:64428"/>
        <dbReference type="EC" id="2.8.1.7"/>
    </reaction>
</comment>
<dbReference type="PROSITE" id="PS00595">
    <property type="entry name" value="AA_TRANSFER_CLASS_5"/>
    <property type="match status" value="1"/>
</dbReference>
<sequence length="381" mass="41750">MKQEVLDEMLPYFRENYGNASAVYELGNKSKYAIDVARDRAAALLDTKAERIFFTSGGSESDNWALIKASSMMKGRGKHLITTSIEHPAVINTMKALQEEGFEVTFLPVDQKGFVTPEQVEAAIRDDTTLISAMFANNEIGTIEPIAEIGRVAHEHGILFHTDAVQAFGQLPIDPDKMNIDMLSASSHKIYGPKGVGLLYLSPAASKIRSLIHGGGQERNKRAGTENVPGIVGFGKACELAKETIQKRMEQESKLRDYFIGRVLNEIPLTYLNGAEGSERLPGNINIGFKFIEAESELILLDQKGIAASSGSACTAGSIDPSHVLIAIGRDETEARESLRFTLSDSTTEDELDKTIDVLKETLGMLRASNLFYQDYIKKNG</sequence>
<dbReference type="GO" id="GO:0031071">
    <property type="term" value="F:cysteine desulfurase activity"/>
    <property type="evidence" value="ECO:0007669"/>
    <property type="project" value="UniProtKB-EC"/>
</dbReference>
<feature type="domain" description="Aminotransferase class V" evidence="11">
    <location>
        <begin position="3"/>
        <end position="354"/>
    </location>
</feature>
<evidence type="ECO:0000256" key="10">
    <source>
        <dbReference type="RuleBase" id="RU004504"/>
    </source>
</evidence>
<gene>
    <name evidence="12" type="ORF">FRC54_06675</name>
</gene>
<keyword evidence="6" id="KW-0663">Pyridoxal phosphate</keyword>
<dbReference type="NCBIfam" id="NF002806">
    <property type="entry name" value="PRK02948.1"/>
    <property type="match status" value="1"/>
</dbReference>